<keyword evidence="1" id="KW-1133">Transmembrane helix</keyword>
<accession>A0AAX2BG87</accession>
<protein>
    <submittedName>
        <fullName evidence="2">Uncharacterized protein</fullName>
    </submittedName>
</protein>
<name>A0AAX2BG87_CITAM</name>
<keyword evidence="1" id="KW-0812">Transmembrane</keyword>
<proteinExistence type="predicted"/>
<reference evidence="2 3" key="1">
    <citation type="submission" date="2016-04" db="EMBL/GenBank/DDBJ databases">
        <authorList>
            <person name="Regsiter A."/>
            <person name="William W."/>
        </authorList>
    </citation>
    <scope>NUCLEOTIDE SEQUENCE [LARGE SCALE GENOMIC DNA]</scope>
    <source>
        <strain evidence="2 3">92</strain>
    </source>
</reference>
<feature type="transmembrane region" description="Helical" evidence="1">
    <location>
        <begin position="26"/>
        <end position="50"/>
    </location>
</feature>
<gene>
    <name evidence="2" type="ORF">CITRO92_1584</name>
</gene>
<organism evidence="2 3">
    <name type="scientific">Citrobacter amalonaticus</name>
    <dbReference type="NCBI Taxonomy" id="35703"/>
    <lineage>
        <taxon>Bacteria</taxon>
        <taxon>Pseudomonadati</taxon>
        <taxon>Pseudomonadota</taxon>
        <taxon>Gammaproteobacteria</taxon>
        <taxon>Enterobacterales</taxon>
        <taxon>Enterobacteriaceae</taxon>
        <taxon>Citrobacter</taxon>
    </lineage>
</organism>
<evidence type="ECO:0000313" key="2">
    <source>
        <dbReference type="EMBL" id="SAZ29191.1"/>
    </source>
</evidence>
<keyword evidence="1" id="KW-0472">Membrane</keyword>
<evidence type="ECO:0000256" key="1">
    <source>
        <dbReference type="SAM" id="Phobius"/>
    </source>
</evidence>
<sequence length="53" mass="6130">MLLINDVISCDDYIKSMNALFFLNGYLYGCFLMPLILLARSHILLMTAIYRVI</sequence>
<dbReference type="AlphaFoldDB" id="A0AAX2BG87"/>
<evidence type="ECO:0000313" key="3">
    <source>
        <dbReference type="Proteomes" id="UP000245995"/>
    </source>
</evidence>
<dbReference type="EMBL" id="LT556085">
    <property type="protein sequence ID" value="SAZ29191.1"/>
    <property type="molecule type" value="Genomic_DNA"/>
</dbReference>
<dbReference type="Proteomes" id="UP000245995">
    <property type="component" value="Chromosome CITRO92"/>
</dbReference>